<dbReference type="InterPro" id="IPR038488">
    <property type="entry name" value="Integrase_DNA-bd_sf"/>
</dbReference>
<dbReference type="InterPro" id="IPR013762">
    <property type="entry name" value="Integrase-like_cat_sf"/>
</dbReference>
<gene>
    <name evidence="6" type="ORF">J121_2935</name>
</gene>
<evidence type="ECO:0000256" key="4">
    <source>
        <dbReference type="ARBA" id="ARBA00023172"/>
    </source>
</evidence>
<dbReference type="GO" id="GO:0003677">
    <property type="term" value="F:DNA binding"/>
    <property type="evidence" value="ECO:0007669"/>
    <property type="project" value="UniProtKB-KW"/>
</dbReference>
<dbReference type="EMBL" id="JYNE01000017">
    <property type="protein sequence ID" value="KNH03152.1"/>
    <property type="molecule type" value="Genomic_DNA"/>
</dbReference>
<dbReference type="Gene3D" id="1.10.150.130">
    <property type="match status" value="1"/>
</dbReference>
<dbReference type="PATRIC" id="fig|1306953.7.peg.3041"/>
<dbReference type="Pfam" id="PF13356">
    <property type="entry name" value="Arm-DNA-bind_3"/>
    <property type="match status" value="1"/>
</dbReference>
<evidence type="ECO:0000313" key="6">
    <source>
        <dbReference type="EMBL" id="KNH03152.1"/>
    </source>
</evidence>
<organism evidence="6 7">
    <name type="scientific">Qipengyuania citrea LAMA 915</name>
    <dbReference type="NCBI Taxonomy" id="1306953"/>
    <lineage>
        <taxon>Bacteria</taxon>
        <taxon>Pseudomonadati</taxon>
        <taxon>Pseudomonadota</taxon>
        <taxon>Alphaproteobacteria</taxon>
        <taxon>Sphingomonadales</taxon>
        <taxon>Erythrobacteraceae</taxon>
        <taxon>Qipengyuania</taxon>
    </lineage>
</organism>
<dbReference type="GO" id="GO:0015074">
    <property type="term" value="P:DNA integration"/>
    <property type="evidence" value="ECO:0007669"/>
    <property type="project" value="UniProtKB-KW"/>
</dbReference>
<keyword evidence="4" id="KW-0233">DNA recombination</keyword>
<keyword evidence="3" id="KW-0238">DNA-binding</keyword>
<dbReference type="InterPro" id="IPR002104">
    <property type="entry name" value="Integrase_catalytic"/>
</dbReference>
<evidence type="ECO:0000313" key="7">
    <source>
        <dbReference type="Proteomes" id="UP000037446"/>
    </source>
</evidence>
<dbReference type="CDD" id="cd00796">
    <property type="entry name" value="INT_Rci_Hp1_C"/>
    <property type="match status" value="1"/>
</dbReference>
<feature type="domain" description="Tyr recombinase" evidence="5">
    <location>
        <begin position="233"/>
        <end position="408"/>
    </location>
</feature>
<dbReference type="InterPro" id="IPR025166">
    <property type="entry name" value="Integrase_DNA_bind_dom"/>
</dbReference>
<dbReference type="Gene3D" id="1.10.443.10">
    <property type="entry name" value="Intergrase catalytic core"/>
    <property type="match status" value="1"/>
</dbReference>
<dbReference type="GO" id="GO:0006310">
    <property type="term" value="P:DNA recombination"/>
    <property type="evidence" value="ECO:0007669"/>
    <property type="project" value="UniProtKB-KW"/>
</dbReference>
<protein>
    <submittedName>
        <fullName evidence="6">Integrase</fullName>
    </submittedName>
</protein>
<dbReference type="PANTHER" id="PTHR30629:SF2">
    <property type="entry name" value="PROPHAGE INTEGRASE INTS-RELATED"/>
    <property type="match status" value="1"/>
</dbReference>
<comment type="similarity">
    <text evidence="1">Belongs to the 'phage' integrase family.</text>
</comment>
<dbReference type="Proteomes" id="UP000037446">
    <property type="component" value="Unassembled WGS sequence"/>
</dbReference>
<dbReference type="InterPro" id="IPR050808">
    <property type="entry name" value="Phage_Integrase"/>
</dbReference>
<dbReference type="STRING" id="1306953.J121_2935"/>
<dbReference type="InterPro" id="IPR011010">
    <property type="entry name" value="DNA_brk_join_enz"/>
</dbReference>
<dbReference type="AlphaFoldDB" id="A0A0L1KH65"/>
<proteinExistence type="inferred from homology"/>
<dbReference type="Pfam" id="PF00589">
    <property type="entry name" value="Phage_integrase"/>
    <property type="match status" value="1"/>
</dbReference>
<dbReference type="Gene3D" id="3.30.160.390">
    <property type="entry name" value="Integrase, DNA-binding domain"/>
    <property type="match status" value="1"/>
</dbReference>
<keyword evidence="2" id="KW-0229">DNA integration</keyword>
<dbReference type="InterPro" id="IPR010998">
    <property type="entry name" value="Integrase_recombinase_N"/>
</dbReference>
<sequence length="434" mass="47851">MASPKSILITKRLLDATAPRSRRYEIWDSQISGFGVRVGPSGIKTFVVRYRAEGGGRSAPKRFVSIGRFGALTVEQARKRAKEVLAAAALGADPAAERNAKRLELKIAGLVDLYEEEGCYIQRGLRQGEPMKPLTKKHTIGRLRHHVVRLLGHKRINELTAGDIERFFRDVEQGKSRKDQKIGHRKRIVVRGGPGAARKAFRDLSAMYSFAVRRGLVDSNPCEKAVVKKTDGRRTRFLSLAEIRKLGEACDKLEEEGFNPKALNITRMWILTGCRRQEIVELKWDEVDFERGLLVLADSKTGQSTRPLSGAALGLIRTISRNDDSKYVFPADSGEGYFQGTKKLWPKIVARAGLKNVTPHTLRHTMGAIATSSGEALAMTGAILGHANMRSTMIYAHIDYDPAKEAADRVGATLSAALGRSVEPASERSPKTIG</sequence>
<evidence type="ECO:0000259" key="5">
    <source>
        <dbReference type="PROSITE" id="PS51898"/>
    </source>
</evidence>
<evidence type="ECO:0000256" key="1">
    <source>
        <dbReference type="ARBA" id="ARBA00008857"/>
    </source>
</evidence>
<dbReference type="RefSeq" id="WP_050599498.1">
    <property type="nucleotide sequence ID" value="NZ_JYNE01000017.1"/>
</dbReference>
<name>A0A0L1KH65_9SPHN</name>
<accession>A0A0L1KH65</accession>
<evidence type="ECO:0000256" key="2">
    <source>
        <dbReference type="ARBA" id="ARBA00022908"/>
    </source>
</evidence>
<dbReference type="PROSITE" id="PS51898">
    <property type="entry name" value="TYR_RECOMBINASE"/>
    <property type="match status" value="1"/>
</dbReference>
<reference evidence="6" key="1">
    <citation type="submission" date="2015-02" db="EMBL/GenBank/DDBJ databases">
        <authorList>
            <person name="Chooi Y.-H."/>
        </authorList>
    </citation>
    <scope>NUCLEOTIDE SEQUENCE [LARGE SCALE GENOMIC DNA]</scope>
    <source>
        <strain evidence="6">LAMA 915</strain>
    </source>
</reference>
<dbReference type="PANTHER" id="PTHR30629">
    <property type="entry name" value="PROPHAGE INTEGRASE"/>
    <property type="match status" value="1"/>
</dbReference>
<comment type="caution">
    <text evidence="6">The sequence shown here is derived from an EMBL/GenBank/DDBJ whole genome shotgun (WGS) entry which is preliminary data.</text>
</comment>
<evidence type="ECO:0000256" key="3">
    <source>
        <dbReference type="ARBA" id="ARBA00023125"/>
    </source>
</evidence>
<dbReference type="SUPFAM" id="SSF56349">
    <property type="entry name" value="DNA breaking-rejoining enzymes"/>
    <property type="match status" value="1"/>
</dbReference>